<dbReference type="EMBL" id="JAHOPB010000001">
    <property type="protein sequence ID" value="MBU8874974.1"/>
    <property type="molecule type" value="Genomic_DNA"/>
</dbReference>
<dbReference type="InterPro" id="IPR052358">
    <property type="entry name" value="Aro_Compnd_Degr_Hydrolases"/>
</dbReference>
<keyword evidence="4" id="KW-1185">Reference proteome</keyword>
<evidence type="ECO:0000256" key="1">
    <source>
        <dbReference type="SAM" id="SignalP"/>
    </source>
</evidence>
<proteinExistence type="predicted"/>
<dbReference type="InterPro" id="IPR006680">
    <property type="entry name" value="Amidohydro-rel"/>
</dbReference>
<evidence type="ECO:0000313" key="3">
    <source>
        <dbReference type="EMBL" id="MBU8874974.1"/>
    </source>
</evidence>
<dbReference type="PANTHER" id="PTHR35563">
    <property type="entry name" value="BARREL METAL-DEPENDENT HYDROLASE, PUTATIVE (AFU_ORTHOLOGUE AFUA_1G16240)-RELATED"/>
    <property type="match status" value="1"/>
</dbReference>
<feature type="chain" id="PRO_5046818336" evidence="1">
    <location>
        <begin position="25"/>
        <end position="291"/>
    </location>
</feature>
<feature type="domain" description="Amidohydrolase-related" evidence="2">
    <location>
        <begin position="30"/>
        <end position="291"/>
    </location>
</feature>
<dbReference type="PANTHER" id="PTHR35563:SF2">
    <property type="entry name" value="BARREL METAL-DEPENDENT HYDROLASE, PUTATIVE (AFU_ORTHOLOGUE AFUA_1G16240)-RELATED"/>
    <property type="match status" value="1"/>
</dbReference>
<comment type="caution">
    <text evidence="3">The sequence shown here is derived from an EMBL/GenBank/DDBJ whole genome shotgun (WGS) entry which is preliminary data.</text>
</comment>
<protein>
    <submittedName>
        <fullName evidence="3">Amidohydrolase family protein</fullName>
    </submittedName>
</protein>
<feature type="signal peptide" evidence="1">
    <location>
        <begin position="1"/>
        <end position="24"/>
    </location>
</feature>
<dbReference type="RefSeq" id="WP_216961470.1">
    <property type="nucleotide sequence ID" value="NZ_JAHOPB010000001.1"/>
</dbReference>
<evidence type="ECO:0000313" key="4">
    <source>
        <dbReference type="Proteomes" id="UP000727907"/>
    </source>
</evidence>
<organism evidence="3 4">
    <name type="scientific">Reyranella humidisoli</name>
    <dbReference type="NCBI Taxonomy" id="2849149"/>
    <lineage>
        <taxon>Bacteria</taxon>
        <taxon>Pseudomonadati</taxon>
        <taxon>Pseudomonadota</taxon>
        <taxon>Alphaproteobacteria</taxon>
        <taxon>Hyphomicrobiales</taxon>
        <taxon>Reyranellaceae</taxon>
        <taxon>Reyranella</taxon>
    </lineage>
</organism>
<accession>A0ABS6IK50</accession>
<evidence type="ECO:0000259" key="2">
    <source>
        <dbReference type="Pfam" id="PF04909"/>
    </source>
</evidence>
<sequence>MRLTRRALGPLALAASALAGSARAASSARVDAHTHAFVRGLKLAVDARYAPDYDASWQTLLALAEANGVGRAVLLQPSFLGFDNSYLFGALKAEPQRFRGVPWISPSVETRPEDWEEMARIGVRGLRFPILGLPTPQWSAYSDMLGEALKRDWPIHLYVESKRLPDMLPFLLDGGHRVVIPHYGMFDRTLGPARDPGFKALLESARTGRVFVVLSGAYRVGPERARQAAPMLLDAFGPGRLMWASDWPHTDTGLNRVTTYPTTLKTFEDWVPNEATRRTILIDTPSKLYGF</sequence>
<gene>
    <name evidence="3" type="ORF">KQ910_14450</name>
</gene>
<reference evidence="3 4" key="1">
    <citation type="submission" date="2021-06" db="EMBL/GenBank/DDBJ databases">
        <authorList>
            <person name="Lee D.H."/>
        </authorList>
    </citation>
    <scope>NUCLEOTIDE SEQUENCE [LARGE SCALE GENOMIC DNA]</scope>
    <source>
        <strain evidence="3 4">MMS21-HV4-11</strain>
    </source>
</reference>
<name>A0ABS6IK50_9HYPH</name>
<keyword evidence="1" id="KW-0732">Signal</keyword>
<dbReference type="Proteomes" id="UP000727907">
    <property type="component" value="Unassembled WGS sequence"/>
</dbReference>
<dbReference type="Pfam" id="PF04909">
    <property type="entry name" value="Amidohydro_2"/>
    <property type="match status" value="1"/>
</dbReference>